<evidence type="ECO:0000256" key="3">
    <source>
        <dbReference type="PROSITE-ProRule" id="PRU01091"/>
    </source>
</evidence>
<dbReference type="PANTHER" id="PTHR48111:SF50">
    <property type="entry name" value="KDP OPERON TRANSCRIPTIONAL REGULATORY PROTEIN KDPE"/>
    <property type="match status" value="1"/>
</dbReference>
<dbReference type="PROSITE" id="PS50110">
    <property type="entry name" value="RESPONSE_REGULATORY"/>
    <property type="match status" value="1"/>
</dbReference>
<sequence length="225" mass="24748">MKRVLVVDDEPQLLRALQINLRAEGYAVIVAASGREALRLAASTPPDVLVLDLGLPDLDGAEVIRGIRGWSDLPIVVLSARHGSTDKVEALDAGADDYVTKPFGLDELLARLRAVERRSAHAPTDGLIDAGDLLVDLGAATVTRQGERVHLTPREWGVLQMLVANRGKLVTQRQLLQTVWGPAYGEETQYLRVYMAQLRRKLESDPANPRHLITESGRGYRFETS</sequence>
<dbReference type="InterPro" id="IPR011006">
    <property type="entry name" value="CheY-like_superfamily"/>
</dbReference>
<protein>
    <submittedName>
        <fullName evidence="6">Response regulator</fullName>
    </submittedName>
</protein>
<feature type="modified residue" description="4-aspartylphosphate" evidence="2">
    <location>
        <position position="52"/>
    </location>
</feature>
<feature type="domain" description="OmpR/PhoB-type" evidence="5">
    <location>
        <begin position="125"/>
        <end position="224"/>
    </location>
</feature>
<name>A0ABS9U0M5_9MICC</name>
<keyword evidence="2" id="KW-0597">Phosphoprotein</keyword>
<dbReference type="SMART" id="SM00448">
    <property type="entry name" value="REC"/>
    <property type="match status" value="1"/>
</dbReference>
<dbReference type="InterPro" id="IPR001867">
    <property type="entry name" value="OmpR/PhoB-type_DNA-bd"/>
</dbReference>
<evidence type="ECO:0000256" key="2">
    <source>
        <dbReference type="PROSITE-ProRule" id="PRU00169"/>
    </source>
</evidence>
<keyword evidence="1 3" id="KW-0238">DNA-binding</keyword>
<dbReference type="SMART" id="SM00862">
    <property type="entry name" value="Trans_reg_C"/>
    <property type="match status" value="1"/>
</dbReference>
<dbReference type="Proteomes" id="UP001202922">
    <property type="component" value="Unassembled WGS sequence"/>
</dbReference>
<organism evidence="6 7">
    <name type="scientific">Sinomonas terrae</name>
    <dbReference type="NCBI Taxonomy" id="2908838"/>
    <lineage>
        <taxon>Bacteria</taxon>
        <taxon>Bacillati</taxon>
        <taxon>Actinomycetota</taxon>
        <taxon>Actinomycetes</taxon>
        <taxon>Micrococcales</taxon>
        <taxon>Micrococcaceae</taxon>
        <taxon>Sinomonas</taxon>
    </lineage>
</organism>
<dbReference type="SUPFAM" id="SSF52172">
    <property type="entry name" value="CheY-like"/>
    <property type="match status" value="1"/>
</dbReference>
<dbReference type="CDD" id="cd00383">
    <property type="entry name" value="trans_reg_C"/>
    <property type="match status" value="1"/>
</dbReference>
<evidence type="ECO:0000313" key="6">
    <source>
        <dbReference type="EMBL" id="MCH6470229.1"/>
    </source>
</evidence>
<feature type="domain" description="Response regulatory" evidence="4">
    <location>
        <begin position="3"/>
        <end position="116"/>
    </location>
</feature>
<dbReference type="Gene3D" id="6.10.250.690">
    <property type="match status" value="1"/>
</dbReference>
<keyword evidence="7" id="KW-1185">Reference proteome</keyword>
<dbReference type="EMBL" id="JAKZBV010000001">
    <property type="protein sequence ID" value="MCH6470229.1"/>
    <property type="molecule type" value="Genomic_DNA"/>
</dbReference>
<dbReference type="Gene3D" id="1.10.10.10">
    <property type="entry name" value="Winged helix-like DNA-binding domain superfamily/Winged helix DNA-binding domain"/>
    <property type="match status" value="1"/>
</dbReference>
<dbReference type="RefSeq" id="WP_241053749.1">
    <property type="nucleotide sequence ID" value="NZ_JAKZBV010000001.1"/>
</dbReference>
<feature type="DNA-binding region" description="OmpR/PhoB-type" evidence="3">
    <location>
        <begin position="125"/>
        <end position="224"/>
    </location>
</feature>
<dbReference type="CDD" id="cd17620">
    <property type="entry name" value="REC_OmpR_KdpE-like"/>
    <property type="match status" value="1"/>
</dbReference>
<dbReference type="InterPro" id="IPR036388">
    <property type="entry name" value="WH-like_DNA-bd_sf"/>
</dbReference>
<reference evidence="6 7" key="1">
    <citation type="submission" date="2022-03" db="EMBL/GenBank/DDBJ databases">
        <title>Sinomonas sp. isolated from a soil.</title>
        <authorList>
            <person name="Han J."/>
            <person name="Kim D.-U."/>
        </authorList>
    </citation>
    <scope>NUCLEOTIDE SEQUENCE [LARGE SCALE GENOMIC DNA]</scope>
    <source>
        <strain evidence="6 7">5-5</strain>
    </source>
</reference>
<dbReference type="PANTHER" id="PTHR48111">
    <property type="entry name" value="REGULATOR OF RPOS"/>
    <property type="match status" value="1"/>
</dbReference>
<dbReference type="InterPro" id="IPR001789">
    <property type="entry name" value="Sig_transdc_resp-reg_receiver"/>
</dbReference>
<accession>A0ABS9U0M5</accession>
<evidence type="ECO:0000313" key="7">
    <source>
        <dbReference type="Proteomes" id="UP001202922"/>
    </source>
</evidence>
<dbReference type="InterPro" id="IPR039420">
    <property type="entry name" value="WalR-like"/>
</dbReference>
<evidence type="ECO:0000259" key="4">
    <source>
        <dbReference type="PROSITE" id="PS50110"/>
    </source>
</evidence>
<dbReference type="Pfam" id="PF00072">
    <property type="entry name" value="Response_reg"/>
    <property type="match status" value="1"/>
</dbReference>
<evidence type="ECO:0000259" key="5">
    <source>
        <dbReference type="PROSITE" id="PS51755"/>
    </source>
</evidence>
<dbReference type="Gene3D" id="3.40.50.2300">
    <property type="match status" value="1"/>
</dbReference>
<comment type="caution">
    <text evidence="6">The sequence shown here is derived from an EMBL/GenBank/DDBJ whole genome shotgun (WGS) entry which is preliminary data.</text>
</comment>
<dbReference type="PROSITE" id="PS51755">
    <property type="entry name" value="OMPR_PHOB"/>
    <property type="match status" value="1"/>
</dbReference>
<gene>
    <name evidence="6" type="ORF">L0M17_09610</name>
</gene>
<evidence type="ECO:0000256" key="1">
    <source>
        <dbReference type="ARBA" id="ARBA00023125"/>
    </source>
</evidence>
<dbReference type="Pfam" id="PF00486">
    <property type="entry name" value="Trans_reg_C"/>
    <property type="match status" value="1"/>
</dbReference>
<proteinExistence type="predicted"/>